<dbReference type="Proteomes" id="UP000516305">
    <property type="component" value="Chromosome"/>
</dbReference>
<proteinExistence type="predicted"/>
<protein>
    <submittedName>
        <fullName evidence="2">Type IV toxin-antitoxin system AbiEi family antitoxin</fullName>
    </submittedName>
</protein>
<name>A0A7H0VF24_9FLAO</name>
<dbReference type="AlphaFoldDB" id="A0A7H0VF24"/>
<evidence type="ECO:0000259" key="1">
    <source>
        <dbReference type="Pfam" id="PF17194"/>
    </source>
</evidence>
<accession>A0A7H0VF24</accession>
<evidence type="ECO:0000313" key="3">
    <source>
        <dbReference type="Proteomes" id="UP000516305"/>
    </source>
</evidence>
<feature type="domain" description="Transcriptional regulator AbiEi antitoxin N-terminal" evidence="1">
    <location>
        <begin position="7"/>
        <end position="97"/>
    </location>
</feature>
<dbReference type="EMBL" id="CP060139">
    <property type="protein sequence ID" value="QNR24322.1"/>
    <property type="molecule type" value="Genomic_DNA"/>
</dbReference>
<dbReference type="InterPro" id="IPR033455">
    <property type="entry name" value="AbiEi_3_N"/>
</dbReference>
<sequence>MSTTNPSKINQLLQLQPKGTVLLASWLLDKGYSFDLQRKYRHSQWLEAIGSGAMIRTGDKVNLEGAIYTLQTQLGLSIHLGAKTALAMQGKSHYLELAHSKAILFGNKDEKLPAWFSKNHWGLKVNYVSSKFLNSTAGFIPFEAKEFTINISGPARALLECLYLSPDKQDLVECYELMESMNNLRPNLVQELLENCTSIKVKRLFLYMAEKARHRWFEFLDVEKINLGKGKRSVVPEGVYIAKYQITVPKTLEMHDQSNL</sequence>
<dbReference type="KEGG" id="chyd:H4K34_00355"/>
<gene>
    <name evidence="2" type="ORF">H4K34_00355</name>
</gene>
<dbReference type="Pfam" id="PF11459">
    <property type="entry name" value="AbiEi_3"/>
    <property type="match status" value="1"/>
</dbReference>
<dbReference type="RefSeq" id="WP_210758849.1">
    <property type="nucleotide sequence ID" value="NZ_CP060139.1"/>
</dbReference>
<dbReference type="InterPro" id="IPR021561">
    <property type="entry name" value="AbiEi_3"/>
</dbReference>
<organism evidence="2 3">
    <name type="scientific">Croceimicrobium hydrocarbonivorans</name>
    <dbReference type="NCBI Taxonomy" id="2761580"/>
    <lineage>
        <taxon>Bacteria</taxon>
        <taxon>Pseudomonadati</taxon>
        <taxon>Bacteroidota</taxon>
        <taxon>Flavobacteriia</taxon>
        <taxon>Flavobacteriales</taxon>
        <taxon>Owenweeksiaceae</taxon>
        <taxon>Croceimicrobium</taxon>
    </lineage>
</organism>
<keyword evidence="3" id="KW-1185">Reference proteome</keyword>
<reference evidence="2 3" key="1">
    <citation type="submission" date="2020-08" db="EMBL/GenBank/DDBJ databases">
        <title>Croceimicrobium hydrocarbonivorans gen. nov., sp. nov., a novel marine bacterium isolated from a bacterial consortium that degrades polyethylene terephthalate.</title>
        <authorList>
            <person name="Liu R."/>
        </authorList>
    </citation>
    <scope>NUCLEOTIDE SEQUENCE [LARGE SCALE GENOMIC DNA]</scope>
    <source>
        <strain evidence="2 3">A20-9</strain>
    </source>
</reference>
<dbReference type="Pfam" id="PF17194">
    <property type="entry name" value="AbiEi_3_N"/>
    <property type="match status" value="1"/>
</dbReference>
<evidence type="ECO:0000313" key="2">
    <source>
        <dbReference type="EMBL" id="QNR24322.1"/>
    </source>
</evidence>